<dbReference type="SMART" id="SM00382">
    <property type="entry name" value="AAA"/>
    <property type="match status" value="1"/>
</dbReference>
<evidence type="ECO:0000256" key="6">
    <source>
        <dbReference type="ARBA" id="ARBA00023251"/>
    </source>
</evidence>
<dbReference type="SUPFAM" id="SSF52540">
    <property type="entry name" value="P-loop containing nucleoside triphosphate hydrolases"/>
    <property type="match status" value="1"/>
</dbReference>
<dbReference type="GO" id="GO:0005524">
    <property type="term" value="F:ATP binding"/>
    <property type="evidence" value="ECO:0007669"/>
    <property type="project" value="UniProtKB-KW"/>
</dbReference>
<protein>
    <submittedName>
        <fullName evidence="8">ABC-2 type transport system ATP-binding protein</fullName>
    </submittedName>
</protein>
<dbReference type="InterPro" id="IPR027417">
    <property type="entry name" value="P-loop_NTPase"/>
</dbReference>
<accession>A0A562UR56</accession>
<evidence type="ECO:0000259" key="7">
    <source>
        <dbReference type="PROSITE" id="PS50893"/>
    </source>
</evidence>
<evidence type="ECO:0000256" key="2">
    <source>
        <dbReference type="ARBA" id="ARBA00005417"/>
    </source>
</evidence>
<feature type="domain" description="ABC transporter" evidence="7">
    <location>
        <begin position="2"/>
        <end position="229"/>
    </location>
</feature>
<dbReference type="Pfam" id="PF13732">
    <property type="entry name" value="DrrA1-3_C"/>
    <property type="match status" value="1"/>
</dbReference>
<dbReference type="PROSITE" id="PS50893">
    <property type="entry name" value="ABC_TRANSPORTER_2"/>
    <property type="match status" value="1"/>
</dbReference>
<dbReference type="PANTHER" id="PTHR42711">
    <property type="entry name" value="ABC TRANSPORTER ATP-BINDING PROTEIN"/>
    <property type="match status" value="1"/>
</dbReference>
<dbReference type="Pfam" id="PF00005">
    <property type="entry name" value="ABC_tran"/>
    <property type="match status" value="1"/>
</dbReference>
<keyword evidence="9" id="KW-1185">Reference proteome</keyword>
<comment type="similarity">
    <text evidence="2">Belongs to the ABC transporter superfamily.</text>
</comment>
<evidence type="ECO:0000256" key="5">
    <source>
        <dbReference type="ARBA" id="ARBA00022840"/>
    </source>
</evidence>
<dbReference type="InterPro" id="IPR003439">
    <property type="entry name" value="ABC_transporter-like_ATP-bd"/>
</dbReference>
<reference evidence="8 9" key="1">
    <citation type="journal article" date="2013" name="Stand. Genomic Sci.">
        <title>Genomic Encyclopedia of Type Strains, Phase I: The one thousand microbial genomes (KMG-I) project.</title>
        <authorList>
            <person name="Kyrpides N.C."/>
            <person name="Woyke T."/>
            <person name="Eisen J.A."/>
            <person name="Garrity G."/>
            <person name="Lilburn T.G."/>
            <person name="Beck B.J."/>
            <person name="Whitman W.B."/>
            <person name="Hugenholtz P."/>
            <person name="Klenk H.P."/>
        </authorList>
    </citation>
    <scope>NUCLEOTIDE SEQUENCE [LARGE SCALE GENOMIC DNA]</scope>
    <source>
        <strain evidence="8 9">DSM 45044</strain>
    </source>
</reference>
<evidence type="ECO:0000313" key="9">
    <source>
        <dbReference type="Proteomes" id="UP000321617"/>
    </source>
</evidence>
<keyword evidence="6" id="KW-0046">Antibiotic resistance</keyword>
<proteinExistence type="inferred from homology"/>
<evidence type="ECO:0000313" key="8">
    <source>
        <dbReference type="EMBL" id="TWJ08100.1"/>
    </source>
</evidence>
<comment type="subcellular location">
    <subcellularLocation>
        <location evidence="1">Cell membrane</location>
        <topology evidence="1">Peripheral membrane protein</topology>
    </subcellularLocation>
</comment>
<gene>
    <name evidence="8" type="ORF">LX16_4320</name>
</gene>
<dbReference type="RefSeq" id="WP_147142214.1">
    <property type="nucleotide sequence ID" value="NZ_BAABIJ010000004.1"/>
</dbReference>
<dbReference type="Proteomes" id="UP000321617">
    <property type="component" value="Unassembled WGS sequence"/>
</dbReference>
<evidence type="ECO:0000256" key="1">
    <source>
        <dbReference type="ARBA" id="ARBA00004202"/>
    </source>
</evidence>
<name>A0A562UR56_9ACTN</name>
<dbReference type="PROSITE" id="PS00211">
    <property type="entry name" value="ABC_TRANSPORTER_1"/>
    <property type="match status" value="1"/>
</dbReference>
<dbReference type="PANTHER" id="PTHR42711:SF5">
    <property type="entry name" value="ABC TRANSPORTER ATP-BINDING PROTEIN NATA"/>
    <property type="match status" value="1"/>
</dbReference>
<keyword evidence="5 8" id="KW-0067">ATP-binding</keyword>
<evidence type="ECO:0000256" key="4">
    <source>
        <dbReference type="ARBA" id="ARBA00022741"/>
    </source>
</evidence>
<dbReference type="OrthoDB" id="9804819at2"/>
<dbReference type="InterPro" id="IPR025302">
    <property type="entry name" value="DrrA1/2-like_C"/>
</dbReference>
<keyword evidence="3" id="KW-0813">Transport</keyword>
<dbReference type="GO" id="GO:0005886">
    <property type="term" value="C:plasma membrane"/>
    <property type="evidence" value="ECO:0007669"/>
    <property type="project" value="UniProtKB-SubCell"/>
</dbReference>
<comment type="caution">
    <text evidence="8">The sequence shown here is derived from an EMBL/GenBank/DDBJ whole genome shotgun (WGS) entry which is preliminary data.</text>
</comment>
<evidence type="ECO:0000256" key="3">
    <source>
        <dbReference type="ARBA" id="ARBA00022448"/>
    </source>
</evidence>
<dbReference type="InterPro" id="IPR003593">
    <property type="entry name" value="AAA+_ATPase"/>
</dbReference>
<dbReference type="Gene3D" id="3.40.50.300">
    <property type="entry name" value="P-loop containing nucleotide triphosphate hydrolases"/>
    <property type="match status" value="1"/>
</dbReference>
<dbReference type="InterPro" id="IPR050763">
    <property type="entry name" value="ABC_transporter_ATP-binding"/>
</dbReference>
<sequence length="290" mass="30951">MLEVRNLRKTFGDNVALDDVSLTVEPGRMFGFVGANGAGKTTTMRIAMGVLESDAGDVRWDGASLTKSRRADFGYMPEERGLYPKMKIAPQVAYFGELHGLTPAAAKRAAGEWLDRLGLGDRGDDFVQDLSLGNQQRVQLAVSLVHDPKMLILDEPFSGLDPLAVDTMAGVLADRSAAGVPVIFSSHQLDLVERLCDTVGIISKGKMVAAGTVTELRRSAGRRLRVNVADATPGWEQTLPGPATSCGDGEWLVDSADDQGVLAAAMAAGRVVRFGYDEPSLADIFREASA</sequence>
<dbReference type="AlphaFoldDB" id="A0A562UR56"/>
<organism evidence="8 9">
    <name type="scientific">Stackebrandtia albiflava</name>
    <dbReference type="NCBI Taxonomy" id="406432"/>
    <lineage>
        <taxon>Bacteria</taxon>
        <taxon>Bacillati</taxon>
        <taxon>Actinomycetota</taxon>
        <taxon>Actinomycetes</taxon>
        <taxon>Glycomycetales</taxon>
        <taxon>Glycomycetaceae</taxon>
        <taxon>Stackebrandtia</taxon>
    </lineage>
</organism>
<keyword evidence="4" id="KW-0547">Nucleotide-binding</keyword>
<dbReference type="EMBL" id="VLLL01000008">
    <property type="protein sequence ID" value="TWJ08100.1"/>
    <property type="molecule type" value="Genomic_DNA"/>
</dbReference>
<dbReference type="InterPro" id="IPR017871">
    <property type="entry name" value="ABC_transporter-like_CS"/>
</dbReference>
<dbReference type="GO" id="GO:0016887">
    <property type="term" value="F:ATP hydrolysis activity"/>
    <property type="evidence" value="ECO:0007669"/>
    <property type="project" value="InterPro"/>
</dbReference>
<dbReference type="GO" id="GO:0046677">
    <property type="term" value="P:response to antibiotic"/>
    <property type="evidence" value="ECO:0007669"/>
    <property type="project" value="UniProtKB-KW"/>
</dbReference>